<name>A0ACB7ZME2_9ERIC</name>
<comment type="caution">
    <text evidence="1">The sequence shown here is derived from an EMBL/GenBank/DDBJ whole genome shotgun (WGS) entry which is preliminary data.</text>
</comment>
<keyword evidence="2" id="KW-1185">Reference proteome</keyword>
<dbReference type="EMBL" id="CM037159">
    <property type="protein sequence ID" value="KAH7867033.1"/>
    <property type="molecule type" value="Genomic_DNA"/>
</dbReference>
<protein>
    <submittedName>
        <fullName evidence="1">Uncharacterized protein</fullName>
    </submittedName>
</protein>
<proteinExistence type="predicted"/>
<reference evidence="1 2" key="1">
    <citation type="journal article" date="2021" name="Hortic Res">
        <title>High-quality reference genome and annotation aids understanding of berry development for evergreen blueberry (Vaccinium darrowii).</title>
        <authorList>
            <person name="Yu J."/>
            <person name="Hulse-Kemp A.M."/>
            <person name="Babiker E."/>
            <person name="Staton M."/>
        </authorList>
    </citation>
    <scope>NUCLEOTIDE SEQUENCE [LARGE SCALE GENOMIC DNA]</scope>
    <source>
        <strain evidence="2">cv. NJ 8807/NJ 8810</strain>
        <tissue evidence="1">Young leaf</tissue>
    </source>
</reference>
<sequence length="176" mass="19769">MDPLKYLFEKPTLTGKLARWLLMLAEFDIKYITQKSVKGKVVAEFLADHPVEGPEDIEFEFPDENVMTATNDVWMLYFDGAANQKGFGIGVLLVSPEGSHIPLAFKLNFEVTNNQSEYEACIVGMEAALEIEVERLEVVGDSNLVVSQANGEWKIEEQVRRRFSNFSLDGGDTSWG</sequence>
<gene>
    <name evidence="1" type="ORF">Vadar_028072</name>
</gene>
<organism evidence="1 2">
    <name type="scientific">Vaccinium darrowii</name>
    <dbReference type="NCBI Taxonomy" id="229202"/>
    <lineage>
        <taxon>Eukaryota</taxon>
        <taxon>Viridiplantae</taxon>
        <taxon>Streptophyta</taxon>
        <taxon>Embryophyta</taxon>
        <taxon>Tracheophyta</taxon>
        <taxon>Spermatophyta</taxon>
        <taxon>Magnoliopsida</taxon>
        <taxon>eudicotyledons</taxon>
        <taxon>Gunneridae</taxon>
        <taxon>Pentapetalae</taxon>
        <taxon>asterids</taxon>
        <taxon>Ericales</taxon>
        <taxon>Ericaceae</taxon>
        <taxon>Vaccinioideae</taxon>
        <taxon>Vaccinieae</taxon>
        <taxon>Vaccinium</taxon>
    </lineage>
</organism>
<accession>A0ACB7ZME2</accession>
<evidence type="ECO:0000313" key="2">
    <source>
        <dbReference type="Proteomes" id="UP000828048"/>
    </source>
</evidence>
<evidence type="ECO:0000313" key="1">
    <source>
        <dbReference type="EMBL" id="KAH7867033.1"/>
    </source>
</evidence>
<dbReference type="Proteomes" id="UP000828048">
    <property type="component" value="Chromosome 9"/>
</dbReference>